<dbReference type="PANTHER" id="PTHR43123">
    <property type="entry name" value="POLYSACCHARIDE DEACETYLASE-RELATED"/>
    <property type="match status" value="1"/>
</dbReference>
<keyword evidence="2" id="KW-1185">Reference proteome</keyword>
<dbReference type="Proteomes" id="UP000095229">
    <property type="component" value="Unassembled WGS sequence"/>
</dbReference>
<dbReference type="Gene3D" id="3.20.20.370">
    <property type="entry name" value="Glycoside hydrolase/deacetylase"/>
    <property type="match status" value="1"/>
</dbReference>
<accession>A0A1E5JTA8</accession>
<sequence>MTIGLHPRLSGKPDRCLILKQFLDYITQYQDIWIARRIDIAQFWMEKSPPE</sequence>
<comment type="caution">
    <text evidence="1">The sequence shown here is derived from an EMBL/GenBank/DDBJ whole genome shotgun (WGS) entry which is preliminary data.</text>
</comment>
<evidence type="ECO:0000313" key="2">
    <source>
        <dbReference type="Proteomes" id="UP000095229"/>
    </source>
</evidence>
<dbReference type="AlphaFoldDB" id="A0A1E5JTA8"/>
<proteinExistence type="predicted"/>
<dbReference type="PANTHER" id="PTHR43123:SF4">
    <property type="entry name" value="POLYSACCHARIDE DEACETYLASE"/>
    <property type="match status" value="1"/>
</dbReference>
<dbReference type="EMBL" id="LSOG01000051">
    <property type="protein sequence ID" value="OEH47278.1"/>
    <property type="molecule type" value="Genomic_DNA"/>
</dbReference>
<protein>
    <recommendedName>
        <fullName evidence="3">Polysaccharide deacetylase</fullName>
    </recommendedName>
</protein>
<name>A0A1E5JTA8_9GAMM</name>
<evidence type="ECO:0000313" key="1">
    <source>
        <dbReference type="EMBL" id="OEH47278.1"/>
    </source>
</evidence>
<dbReference type="PATRIC" id="fig|45071.7.peg.1886"/>
<evidence type="ECO:0008006" key="3">
    <source>
        <dbReference type="Google" id="ProtNLM"/>
    </source>
</evidence>
<dbReference type="InterPro" id="IPR011330">
    <property type="entry name" value="Glyco_hydro/deAcase_b/a-brl"/>
</dbReference>
<reference evidence="1 2" key="1">
    <citation type="submission" date="2016-02" db="EMBL/GenBank/DDBJ databases">
        <title>Secondary metabolites in Legionella.</title>
        <authorList>
            <person name="Tobias N.J."/>
            <person name="Bode H.B."/>
        </authorList>
    </citation>
    <scope>NUCLEOTIDE SEQUENCE [LARGE SCALE GENOMIC DNA]</scope>
    <source>
        <strain evidence="1 2">DSM 19216</strain>
    </source>
</reference>
<gene>
    <name evidence="1" type="ORF">lpari_01760</name>
</gene>
<dbReference type="SUPFAM" id="SSF88713">
    <property type="entry name" value="Glycoside hydrolase/deacetylase"/>
    <property type="match status" value="1"/>
</dbReference>
<organism evidence="1 2">
    <name type="scientific">Legionella parisiensis</name>
    <dbReference type="NCBI Taxonomy" id="45071"/>
    <lineage>
        <taxon>Bacteria</taxon>
        <taxon>Pseudomonadati</taxon>
        <taxon>Pseudomonadota</taxon>
        <taxon>Gammaproteobacteria</taxon>
        <taxon>Legionellales</taxon>
        <taxon>Legionellaceae</taxon>
        <taxon>Legionella</taxon>
    </lineage>
</organism>
<dbReference type="GO" id="GO:0005975">
    <property type="term" value="P:carbohydrate metabolic process"/>
    <property type="evidence" value="ECO:0007669"/>
    <property type="project" value="InterPro"/>
</dbReference>